<feature type="compositionally biased region" description="Low complexity" evidence="1">
    <location>
        <begin position="345"/>
        <end position="356"/>
    </location>
</feature>
<comment type="caution">
    <text evidence="3">The sequence shown here is derived from an EMBL/GenBank/DDBJ whole genome shotgun (WGS) entry which is preliminary data.</text>
</comment>
<feature type="compositionally biased region" description="Polar residues" evidence="1">
    <location>
        <begin position="259"/>
        <end position="278"/>
    </location>
</feature>
<organism evidence="3 4">
    <name type="scientific">Adineta ricciae</name>
    <name type="common">Rotifer</name>
    <dbReference type="NCBI Taxonomy" id="249248"/>
    <lineage>
        <taxon>Eukaryota</taxon>
        <taxon>Metazoa</taxon>
        <taxon>Spiralia</taxon>
        <taxon>Gnathifera</taxon>
        <taxon>Rotifera</taxon>
        <taxon>Eurotatoria</taxon>
        <taxon>Bdelloidea</taxon>
        <taxon>Adinetida</taxon>
        <taxon>Adinetidae</taxon>
        <taxon>Adineta</taxon>
    </lineage>
</organism>
<feature type="compositionally biased region" description="Basic and acidic residues" evidence="1">
    <location>
        <begin position="443"/>
        <end position="459"/>
    </location>
</feature>
<dbReference type="EMBL" id="CAJNOR010000945">
    <property type="protein sequence ID" value="CAF1042676.1"/>
    <property type="molecule type" value="Genomic_DNA"/>
</dbReference>
<feature type="compositionally biased region" description="Polar residues" evidence="1">
    <location>
        <begin position="148"/>
        <end position="157"/>
    </location>
</feature>
<evidence type="ECO:0000313" key="3">
    <source>
        <dbReference type="EMBL" id="CAF1042676.1"/>
    </source>
</evidence>
<feature type="compositionally biased region" description="Gly residues" evidence="1">
    <location>
        <begin position="96"/>
        <end position="106"/>
    </location>
</feature>
<protein>
    <submittedName>
        <fullName evidence="3">Uncharacterized protein</fullName>
    </submittedName>
</protein>
<evidence type="ECO:0000256" key="1">
    <source>
        <dbReference type="SAM" id="MobiDB-lite"/>
    </source>
</evidence>
<feature type="compositionally biased region" description="Low complexity" evidence="1">
    <location>
        <begin position="34"/>
        <end position="43"/>
    </location>
</feature>
<feature type="region of interest" description="Disordered" evidence="1">
    <location>
        <begin position="1"/>
        <end position="234"/>
    </location>
</feature>
<dbReference type="AlphaFoldDB" id="A0A814JVD3"/>
<feature type="compositionally biased region" description="Low complexity" evidence="1">
    <location>
        <begin position="378"/>
        <end position="395"/>
    </location>
</feature>
<accession>A0A814JVD3</accession>
<dbReference type="OrthoDB" id="10043739at2759"/>
<feature type="compositionally biased region" description="Polar residues" evidence="1">
    <location>
        <begin position="58"/>
        <end position="73"/>
    </location>
</feature>
<feature type="compositionally biased region" description="Polar residues" evidence="1">
    <location>
        <begin position="128"/>
        <end position="139"/>
    </location>
</feature>
<feature type="compositionally biased region" description="Basic and acidic residues" evidence="1">
    <location>
        <begin position="199"/>
        <end position="209"/>
    </location>
</feature>
<feature type="compositionally biased region" description="Pro residues" evidence="1">
    <location>
        <begin position="75"/>
        <end position="85"/>
    </location>
</feature>
<feature type="region of interest" description="Disordered" evidence="1">
    <location>
        <begin position="298"/>
        <end position="487"/>
    </location>
</feature>
<dbReference type="EMBL" id="CAJNOJ010000030">
    <property type="protein sequence ID" value="CAF0889514.1"/>
    <property type="molecule type" value="Genomic_DNA"/>
</dbReference>
<dbReference type="Proteomes" id="UP000663828">
    <property type="component" value="Unassembled WGS sequence"/>
</dbReference>
<feature type="region of interest" description="Disordered" evidence="1">
    <location>
        <begin position="255"/>
        <end position="278"/>
    </location>
</feature>
<gene>
    <name evidence="2" type="ORF">EDS130_LOCUS9208</name>
    <name evidence="3" type="ORF">XAT740_LOCUS15347</name>
</gene>
<name>A0A814JVD3_ADIRI</name>
<evidence type="ECO:0000313" key="2">
    <source>
        <dbReference type="EMBL" id="CAF0889514.1"/>
    </source>
</evidence>
<feature type="compositionally biased region" description="Polar residues" evidence="1">
    <location>
        <begin position="189"/>
        <end position="198"/>
    </location>
</feature>
<sequence length="505" mass="56207">MHPNQQPPMYTTRHYIHNPQSNPASRPPAPPYPYYTNNQPPTSVTYINDRPNYGQPMRPQQPQSYASPNTTNYPPAQPRPPPPPTQNNFNRNSYGGPAGGVGGGGIEKTNIMSNESPFHDPARGYEQYNAQRTVQSITSPPKGGGNIEKTNMMSNESPFHDPARGYEQYNAQRTVTSITSPPKGGGNIEKTNMMSNESPFHDPARRHEQYNAPRTITSITAPPKGDGGLNKTLNLSEESPFHAVYASYHYPSQIDPTKRITNQNSGVRSTDNKSLNLSDENPFHSIYGGYHYPSQIDPAKRITEMPKAAGPLSATNDMSRENPFNPYRPPSPRNYPPGPAPNSYPPNNDNWDRNNNMGQPANRYSQGQNQSLPPPPQQQQQQPNYYNQPQSSSMRPPSPPVHQPPARPQPQKANPSAPLDKTSLNMSPDNPFASAYGQYHYPSPEEIKAQKRAAEHMNRYGDQQPVNNTRPGPPANQMTEYPETEKKDVIAGKGNTKFSRFDVNM</sequence>
<feature type="compositionally biased region" description="Pro residues" evidence="1">
    <location>
        <begin position="396"/>
        <end position="408"/>
    </location>
</feature>
<evidence type="ECO:0000313" key="4">
    <source>
        <dbReference type="Proteomes" id="UP000663828"/>
    </source>
</evidence>
<dbReference type="Proteomes" id="UP000663852">
    <property type="component" value="Unassembled WGS sequence"/>
</dbReference>
<feature type="compositionally biased region" description="Polar residues" evidence="1">
    <location>
        <begin position="169"/>
        <end position="180"/>
    </location>
</feature>
<reference evidence="3" key="1">
    <citation type="submission" date="2021-02" db="EMBL/GenBank/DDBJ databases">
        <authorList>
            <person name="Nowell W R."/>
        </authorList>
    </citation>
    <scope>NUCLEOTIDE SEQUENCE</scope>
</reference>
<feature type="compositionally biased region" description="Pro residues" evidence="1">
    <location>
        <begin position="326"/>
        <end position="344"/>
    </location>
</feature>
<proteinExistence type="predicted"/>
<keyword evidence="4" id="KW-1185">Reference proteome</keyword>